<dbReference type="CDD" id="cd00578">
    <property type="entry name" value="L-fuc_L-ara-isomerases"/>
    <property type="match status" value="1"/>
</dbReference>
<gene>
    <name evidence="6" type="ORF">ACIGXA_17285</name>
</gene>
<proteinExistence type="predicted"/>
<dbReference type="PANTHER" id="PTHR38464:SF1">
    <property type="entry name" value="L-ARABINOSE ISOMERASE"/>
    <property type="match status" value="1"/>
</dbReference>
<keyword evidence="1" id="KW-0479">Metal-binding</keyword>
<reference evidence="6 7" key="1">
    <citation type="submission" date="2024-10" db="EMBL/GenBank/DDBJ databases">
        <title>The Natural Products Discovery Center: Release of the First 8490 Sequenced Strains for Exploring Actinobacteria Biosynthetic Diversity.</title>
        <authorList>
            <person name="Kalkreuter E."/>
            <person name="Kautsar S.A."/>
            <person name="Yang D."/>
            <person name="Bader C.D."/>
            <person name="Teijaro C.N."/>
            <person name="Fluegel L."/>
            <person name="Davis C.M."/>
            <person name="Simpson J.R."/>
            <person name="Lauterbach L."/>
            <person name="Steele A.D."/>
            <person name="Gui C."/>
            <person name="Meng S."/>
            <person name="Li G."/>
            <person name="Viehrig K."/>
            <person name="Ye F."/>
            <person name="Su P."/>
            <person name="Kiefer A.F."/>
            <person name="Nichols A."/>
            <person name="Cepeda A.J."/>
            <person name="Yan W."/>
            <person name="Fan B."/>
            <person name="Jiang Y."/>
            <person name="Adhikari A."/>
            <person name="Zheng C.-J."/>
            <person name="Schuster L."/>
            <person name="Cowan T.M."/>
            <person name="Smanski M.J."/>
            <person name="Chevrette M.G."/>
            <person name="De Carvalho L.P.S."/>
            <person name="Shen B."/>
        </authorList>
    </citation>
    <scope>NUCLEOTIDE SEQUENCE [LARGE SCALE GENOMIC DNA]</scope>
    <source>
        <strain evidence="6 7">NPDC053399</strain>
    </source>
</reference>
<sequence length="472" mass="50671">MTRTPATARRPKIGLVAGGLGAYWPQFPDLLPQLRRSAARVTERMREFDADVVDAGFISDAQEGAAAAETLRAAGCDLIVGFLTTYMTATMLAPVAQRSGAPVLLINLQPTEAMDHATFDTGQWLAYCGACPLPEMANSFERAGVPFRSVSGHLEDDRAWARIGRWIRAAGVRSVLRNGRHGLMGHLYPGMYDVSTDLAMVSGNLGGHVEVLEFDDLRVRVDDVTDAEVADKLAEARETFSFDDSVVADDVEWAARVSVGLDRLVADFDLDSLAYYHRGLAGEIHERLGAGMILGASLLTARGVPAAGEYELRTSLAMLIADRLGAGGSFTELQALNFRDGVVEMGHDGPAHLGISQHRPLLRGLGVFHGKRGWGVSVEFDVRHGPVTLVGLGQTRDGRYKLVTSQGEVVGGPLLKIGNTTSRVDFGTDPGEWTDAWSATGVAHHWALATGHIVPELRAVADLTGLELVEVS</sequence>
<dbReference type="InterPro" id="IPR004216">
    <property type="entry name" value="Fuc/Ara_isomerase_C"/>
</dbReference>
<evidence type="ECO:0000313" key="6">
    <source>
        <dbReference type="EMBL" id="MFI9102276.1"/>
    </source>
</evidence>
<dbReference type="SUPFAM" id="SSF50443">
    <property type="entry name" value="FucI/AraA C-terminal domain-like"/>
    <property type="match status" value="1"/>
</dbReference>
<keyword evidence="5" id="KW-0119">Carbohydrate metabolism</keyword>
<keyword evidence="4 6" id="KW-0413">Isomerase</keyword>
<name>A0ABW8C763_9ACTN</name>
<dbReference type="EMBL" id="JBITYG010000004">
    <property type="protein sequence ID" value="MFI9102276.1"/>
    <property type="molecule type" value="Genomic_DNA"/>
</dbReference>
<dbReference type="InterPro" id="IPR003762">
    <property type="entry name" value="Lara_isomerase"/>
</dbReference>
<dbReference type="Gene3D" id="3.40.50.10940">
    <property type="match status" value="1"/>
</dbReference>
<evidence type="ECO:0000313" key="7">
    <source>
        <dbReference type="Proteomes" id="UP001614394"/>
    </source>
</evidence>
<evidence type="ECO:0000256" key="2">
    <source>
        <dbReference type="ARBA" id="ARBA00022935"/>
    </source>
</evidence>
<comment type="caution">
    <text evidence="6">The sequence shown here is derived from an EMBL/GenBank/DDBJ whole genome shotgun (WGS) entry which is preliminary data.</text>
</comment>
<evidence type="ECO:0000256" key="4">
    <source>
        <dbReference type="ARBA" id="ARBA00023235"/>
    </source>
</evidence>
<dbReference type="GO" id="GO:0016853">
    <property type="term" value="F:isomerase activity"/>
    <property type="evidence" value="ECO:0007669"/>
    <property type="project" value="UniProtKB-KW"/>
</dbReference>
<evidence type="ECO:0000256" key="1">
    <source>
        <dbReference type="ARBA" id="ARBA00022723"/>
    </source>
</evidence>
<keyword evidence="3" id="KW-0464">Manganese</keyword>
<dbReference type="InterPro" id="IPR009015">
    <property type="entry name" value="Fucose_isomerase_N/cen_sf"/>
</dbReference>
<organism evidence="6 7">
    <name type="scientific">Streptomyces fildesensis</name>
    <dbReference type="NCBI Taxonomy" id="375757"/>
    <lineage>
        <taxon>Bacteria</taxon>
        <taxon>Bacillati</taxon>
        <taxon>Actinomycetota</taxon>
        <taxon>Actinomycetes</taxon>
        <taxon>Kitasatosporales</taxon>
        <taxon>Streptomycetaceae</taxon>
        <taxon>Streptomyces</taxon>
    </lineage>
</organism>
<dbReference type="RefSeq" id="WP_399649696.1">
    <property type="nucleotide sequence ID" value="NZ_JBITYG010000004.1"/>
</dbReference>
<dbReference type="PANTHER" id="PTHR38464">
    <property type="entry name" value="L-ARABINOSE ISOMERASE"/>
    <property type="match status" value="1"/>
</dbReference>
<dbReference type="SUPFAM" id="SSF53743">
    <property type="entry name" value="FucI/AraA N-terminal and middle domains"/>
    <property type="match status" value="1"/>
</dbReference>
<keyword evidence="2" id="KW-0054">Arabinose catabolism</keyword>
<dbReference type="InterPro" id="IPR038583">
    <property type="entry name" value="AraA_N_sf"/>
</dbReference>
<evidence type="ECO:0000256" key="5">
    <source>
        <dbReference type="ARBA" id="ARBA00023277"/>
    </source>
</evidence>
<accession>A0ABW8C763</accession>
<dbReference type="Proteomes" id="UP001614394">
    <property type="component" value="Unassembled WGS sequence"/>
</dbReference>
<keyword evidence="7" id="KW-1185">Reference proteome</keyword>
<protein>
    <submittedName>
        <fullName evidence="6">Arabinose isomerase</fullName>
    </submittedName>
</protein>
<evidence type="ECO:0000256" key="3">
    <source>
        <dbReference type="ARBA" id="ARBA00023211"/>
    </source>
</evidence>